<keyword evidence="4 7" id="KW-0812">Transmembrane</keyword>
<feature type="transmembrane region" description="Helical" evidence="7">
    <location>
        <begin position="24"/>
        <end position="46"/>
    </location>
</feature>
<dbReference type="PANTHER" id="PTHR43744:SF8">
    <property type="entry name" value="SN-GLYCEROL-3-PHOSPHATE TRANSPORT SYSTEM PERMEASE PROTEIN UGPE"/>
    <property type="match status" value="1"/>
</dbReference>
<keyword evidence="3" id="KW-1003">Cell membrane</keyword>
<evidence type="ECO:0000256" key="7">
    <source>
        <dbReference type="SAM" id="Phobius"/>
    </source>
</evidence>
<evidence type="ECO:0000256" key="1">
    <source>
        <dbReference type="ARBA" id="ARBA00004651"/>
    </source>
</evidence>
<evidence type="ECO:0000256" key="3">
    <source>
        <dbReference type="ARBA" id="ARBA00022475"/>
    </source>
</evidence>
<evidence type="ECO:0000256" key="2">
    <source>
        <dbReference type="ARBA" id="ARBA00022448"/>
    </source>
</evidence>
<dbReference type="GO" id="GO:0005886">
    <property type="term" value="C:plasma membrane"/>
    <property type="evidence" value="ECO:0007669"/>
    <property type="project" value="UniProtKB-SubCell"/>
</dbReference>
<name>A0A523RSX2_UNCAE</name>
<sequence length="170" mass="19784">MNTRLSFLGSYFRRKSTQVILEKILVYILLLTMGIIFIFPLFWMVATSFKDEAQLYIPKPKMLPNPLVWANYKEAWEKIPFALYMRNTTIITLSSVFLAVLSTSLVAFGFARINFKGRNFLFSLLLASMILPGMVQIIPRYFIWNWLHCLDTWIPLILPRALAGGFFVFL</sequence>
<dbReference type="SUPFAM" id="SSF161098">
    <property type="entry name" value="MetI-like"/>
    <property type="match status" value="1"/>
</dbReference>
<dbReference type="AlphaFoldDB" id="A0A523RSX2"/>
<feature type="transmembrane region" description="Helical" evidence="7">
    <location>
        <begin position="90"/>
        <end position="113"/>
    </location>
</feature>
<accession>A0A523RSX2</accession>
<dbReference type="Gene3D" id="1.10.3720.10">
    <property type="entry name" value="MetI-like"/>
    <property type="match status" value="1"/>
</dbReference>
<dbReference type="EMBL" id="SOKJ01000334">
    <property type="protein sequence ID" value="TET08796.1"/>
    <property type="molecule type" value="Genomic_DNA"/>
</dbReference>
<keyword evidence="5 7" id="KW-1133">Transmembrane helix</keyword>
<evidence type="ECO:0000256" key="5">
    <source>
        <dbReference type="ARBA" id="ARBA00022989"/>
    </source>
</evidence>
<feature type="transmembrane region" description="Helical" evidence="7">
    <location>
        <begin position="120"/>
        <end position="138"/>
    </location>
</feature>
<dbReference type="Proteomes" id="UP000316360">
    <property type="component" value="Unassembled WGS sequence"/>
</dbReference>
<comment type="caution">
    <text evidence="8">The sequence shown here is derived from an EMBL/GenBank/DDBJ whole genome shotgun (WGS) entry which is preliminary data.</text>
</comment>
<dbReference type="PANTHER" id="PTHR43744">
    <property type="entry name" value="ABC TRANSPORTER PERMEASE PROTEIN MG189-RELATED-RELATED"/>
    <property type="match status" value="1"/>
</dbReference>
<reference evidence="8 9" key="1">
    <citation type="submission" date="2019-03" db="EMBL/GenBank/DDBJ databases">
        <title>Metabolic potential of uncultured bacteria and archaea associated with petroleum seepage in deep-sea sediments.</title>
        <authorList>
            <person name="Dong X."/>
            <person name="Hubert C."/>
        </authorList>
    </citation>
    <scope>NUCLEOTIDE SEQUENCE [LARGE SCALE GENOMIC DNA]</scope>
    <source>
        <strain evidence="8">E44_bin7</strain>
    </source>
</reference>
<evidence type="ECO:0000256" key="4">
    <source>
        <dbReference type="ARBA" id="ARBA00022692"/>
    </source>
</evidence>
<feature type="non-terminal residue" evidence="8">
    <location>
        <position position="170"/>
    </location>
</feature>
<evidence type="ECO:0000256" key="6">
    <source>
        <dbReference type="ARBA" id="ARBA00023136"/>
    </source>
</evidence>
<dbReference type="InterPro" id="IPR035906">
    <property type="entry name" value="MetI-like_sf"/>
</dbReference>
<keyword evidence="6 7" id="KW-0472">Membrane</keyword>
<comment type="subcellular location">
    <subcellularLocation>
        <location evidence="1">Cell membrane</location>
        <topology evidence="1">Multi-pass membrane protein</topology>
    </subcellularLocation>
</comment>
<evidence type="ECO:0000313" key="8">
    <source>
        <dbReference type="EMBL" id="TET08796.1"/>
    </source>
</evidence>
<evidence type="ECO:0000313" key="9">
    <source>
        <dbReference type="Proteomes" id="UP000316360"/>
    </source>
</evidence>
<gene>
    <name evidence="8" type="ORF">E3J84_05845</name>
</gene>
<organism evidence="8 9">
    <name type="scientific">Aerophobetes bacterium</name>
    <dbReference type="NCBI Taxonomy" id="2030807"/>
    <lineage>
        <taxon>Bacteria</taxon>
        <taxon>Candidatus Aerophobota</taxon>
    </lineage>
</organism>
<protein>
    <submittedName>
        <fullName evidence="8">Carbohydrate ABC transporter permease</fullName>
    </submittedName>
</protein>
<proteinExistence type="predicted"/>
<feature type="transmembrane region" description="Helical" evidence="7">
    <location>
        <begin position="150"/>
        <end position="169"/>
    </location>
</feature>
<keyword evidence="2" id="KW-0813">Transport</keyword>